<comment type="caution">
    <text evidence="2">The sequence shown here is derived from an EMBL/GenBank/DDBJ whole genome shotgun (WGS) entry which is preliminary data.</text>
</comment>
<dbReference type="PANTHER" id="PTHR43752">
    <property type="entry name" value="BNR/ASP-BOX REPEAT FAMILY PROTEIN"/>
    <property type="match status" value="1"/>
</dbReference>
<dbReference type="STRING" id="690879.TSACC_22243"/>
<dbReference type="InterPro" id="IPR036278">
    <property type="entry name" value="Sialidase_sf"/>
</dbReference>
<protein>
    <submittedName>
        <fullName evidence="2">BNR repeat-like domain-containing protein</fullName>
    </submittedName>
</protein>
<dbReference type="InParanoid" id="A0A146GAH1"/>
<dbReference type="EMBL" id="BDCO01000002">
    <property type="protein sequence ID" value="GAT33824.1"/>
    <property type="molecule type" value="Genomic_DNA"/>
</dbReference>
<accession>A0A146GAH1</accession>
<proteinExistence type="predicted"/>
<dbReference type="OrthoDB" id="41724at2"/>
<dbReference type="AlphaFoldDB" id="A0A146GAH1"/>
<reference evidence="3" key="1">
    <citation type="journal article" date="2017" name="Genome Announc.">
        <title>Draft Genome Sequence of Terrimicrobium sacchariphilum NM-5T, a Facultative Anaerobic Soil Bacterium of the Class Spartobacteria.</title>
        <authorList>
            <person name="Qiu Y.L."/>
            <person name="Tourlousse D.M."/>
            <person name="Matsuura N."/>
            <person name="Ohashi A."/>
            <person name="Sekiguchi Y."/>
        </authorList>
    </citation>
    <scope>NUCLEOTIDE SEQUENCE [LARGE SCALE GENOMIC DNA]</scope>
    <source>
        <strain evidence="3">NM-5</strain>
    </source>
</reference>
<dbReference type="Proteomes" id="UP000076023">
    <property type="component" value="Unassembled WGS sequence"/>
</dbReference>
<dbReference type="RefSeq" id="WP_075079511.1">
    <property type="nucleotide sequence ID" value="NZ_BDCO01000002.1"/>
</dbReference>
<dbReference type="PANTHER" id="PTHR43752:SF2">
    <property type="entry name" value="BNR_ASP-BOX REPEAT FAMILY PROTEIN"/>
    <property type="match status" value="1"/>
</dbReference>
<dbReference type="InterPro" id="IPR011040">
    <property type="entry name" value="Sialidase"/>
</dbReference>
<dbReference type="CDD" id="cd15482">
    <property type="entry name" value="Sialidase_non-viral"/>
    <property type="match status" value="1"/>
</dbReference>
<gene>
    <name evidence="2" type="ORF">TSACC_22243</name>
</gene>
<name>A0A146GAH1_TERSA</name>
<dbReference type="Pfam" id="PF13088">
    <property type="entry name" value="BNR_2"/>
    <property type="match status" value="1"/>
</dbReference>
<sequence>MSPEILALADQALVPPVLNLAPLPRYGYDQLDYGMTVGVERTYGGRLWASWIGGGDNEKAFLVVATSDDDGICWSDPRLVIDAHDESLPMARSVISGVPWLDPQGRLWLFFSQSMGYYDGRMGIWAARCDDPDADSPQWTQPQRLWHGFALNKPTVLSTGEWMLPAALWPRDLMNCSMVESTSEVSSPFLESFHELDPYRLGNVIVSSDLGRTWERRGGATFPCAVDFLEQMIVERRDGSLWMIVRTLKDGMWQSVSLDRGATWTTGEPWLPHVNSRHFIRRLPSGRILLVKHGVPVDTRPQSRSHLTAYLSDDDGVTWQGGLVLDEREGVSYPDGTTAPDGTIYITYDRNRDTDGEVLLARFTELDVLTKCLVSPGAVLRQLVSRPNPQAVETRHAERKSLLLRRLIGDSDISFVSIPSWLAWNGVGSIEMEKLNMNNGGALPALAHPLPPEIGHNRDVQWKELFPVEFRNGVGSAHADHKGEGFVSFESISPALEGKVGYARTFVHSATERPAIFLLGCDYWMQFRVNGECFIDHSREIRPSWTPEPHEFRCDVPLRAGWNLLEVKVASGQQGFAFACQVDDSGDLKFSSQSSANDLRA</sequence>
<keyword evidence="3" id="KW-1185">Reference proteome</keyword>
<evidence type="ECO:0000313" key="2">
    <source>
        <dbReference type="EMBL" id="GAT33824.1"/>
    </source>
</evidence>
<organism evidence="2 3">
    <name type="scientific">Terrimicrobium sacchariphilum</name>
    <dbReference type="NCBI Taxonomy" id="690879"/>
    <lineage>
        <taxon>Bacteria</taxon>
        <taxon>Pseudomonadati</taxon>
        <taxon>Verrucomicrobiota</taxon>
        <taxon>Terrimicrobiia</taxon>
        <taxon>Terrimicrobiales</taxon>
        <taxon>Terrimicrobiaceae</taxon>
        <taxon>Terrimicrobium</taxon>
    </lineage>
</organism>
<dbReference type="SUPFAM" id="SSF50939">
    <property type="entry name" value="Sialidases"/>
    <property type="match status" value="1"/>
</dbReference>
<evidence type="ECO:0000313" key="3">
    <source>
        <dbReference type="Proteomes" id="UP000076023"/>
    </source>
</evidence>
<dbReference type="Gene3D" id="2.120.10.10">
    <property type="match status" value="1"/>
</dbReference>
<evidence type="ECO:0000259" key="1">
    <source>
        <dbReference type="Pfam" id="PF13088"/>
    </source>
</evidence>
<feature type="domain" description="Sialidase" evidence="1">
    <location>
        <begin position="45"/>
        <end position="346"/>
    </location>
</feature>